<organism evidence="2 3">
    <name type="scientific">Oryza meyeriana var. granulata</name>
    <dbReference type="NCBI Taxonomy" id="110450"/>
    <lineage>
        <taxon>Eukaryota</taxon>
        <taxon>Viridiplantae</taxon>
        <taxon>Streptophyta</taxon>
        <taxon>Embryophyta</taxon>
        <taxon>Tracheophyta</taxon>
        <taxon>Spermatophyta</taxon>
        <taxon>Magnoliopsida</taxon>
        <taxon>Liliopsida</taxon>
        <taxon>Poales</taxon>
        <taxon>Poaceae</taxon>
        <taxon>BOP clade</taxon>
        <taxon>Oryzoideae</taxon>
        <taxon>Oryzeae</taxon>
        <taxon>Oryzinae</taxon>
        <taxon>Oryza</taxon>
        <taxon>Oryza meyeriana</taxon>
    </lineage>
</organism>
<gene>
    <name evidence="2" type="ORF">E2562_000197</name>
</gene>
<feature type="non-terminal residue" evidence="2">
    <location>
        <position position="1"/>
    </location>
</feature>
<dbReference type="Proteomes" id="UP000479710">
    <property type="component" value="Unassembled WGS sequence"/>
</dbReference>
<feature type="non-terminal residue" evidence="2">
    <location>
        <position position="53"/>
    </location>
</feature>
<evidence type="ECO:0000313" key="2">
    <source>
        <dbReference type="EMBL" id="KAF0909887.1"/>
    </source>
</evidence>
<protein>
    <submittedName>
        <fullName evidence="2">Uncharacterized protein</fullName>
    </submittedName>
</protein>
<name>A0A6G1DBQ6_9ORYZ</name>
<evidence type="ECO:0000313" key="3">
    <source>
        <dbReference type="Proteomes" id="UP000479710"/>
    </source>
</evidence>
<accession>A0A6G1DBQ6</accession>
<feature type="region of interest" description="Disordered" evidence="1">
    <location>
        <begin position="20"/>
        <end position="39"/>
    </location>
</feature>
<dbReference type="AlphaFoldDB" id="A0A6G1DBQ6"/>
<comment type="caution">
    <text evidence="2">The sequence shown here is derived from an EMBL/GenBank/DDBJ whole genome shotgun (WGS) entry which is preliminary data.</text>
</comment>
<evidence type="ECO:0000256" key="1">
    <source>
        <dbReference type="SAM" id="MobiDB-lite"/>
    </source>
</evidence>
<dbReference type="EMBL" id="SPHZ02000006">
    <property type="protein sequence ID" value="KAF0909887.1"/>
    <property type="molecule type" value="Genomic_DNA"/>
</dbReference>
<reference evidence="2 3" key="1">
    <citation type="submission" date="2019-11" db="EMBL/GenBank/DDBJ databases">
        <title>Whole genome sequence of Oryza granulata.</title>
        <authorList>
            <person name="Li W."/>
        </authorList>
    </citation>
    <scope>NUCLEOTIDE SEQUENCE [LARGE SCALE GENOMIC DNA]</scope>
    <source>
        <strain evidence="3">cv. Menghai</strain>
        <tissue evidence="2">Leaf</tissue>
    </source>
</reference>
<proteinExistence type="predicted"/>
<keyword evidence="3" id="KW-1185">Reference proteome</keyword>
<sequence>RKVLQPLSTAAVITCRFVGGEEDGNGSKRTVGRREEAAARARKRAVASVAREG</sequence>